<sequence>MELREKLPLFRMSTLLAILFLLPFYTFSLNKKPEEVLKGLYPSAEIEVEDIILTEEQVKEVEKLSGTKLNTRFVTFYIVKKDGKVLAYGYVDIHRVRTKPEAVLYVISPKGKIELIEVLAFHEPLEYLPPKNWLKLFEGKDINAPLRVKKDIPNVTGATLTARAITKNAKKVLALWQVLFGGKE</sequence>
<dbReference type="OrthoDB" id="9811133at2"/>
<keyword evidence="5" id="KW-0249">Electron transport</keyword>
<evidence type="ECO:0000256" key="1">
    <source>
        <dbReference type="ARBA" id="ARBA00022448"/>
    </source>
</evidence>
<dbReference type="AlphaFoldDB" id="O67302"/>
<evidence type="ECO:0000256" key="3">
    <source>
        <dbReference type="ARBA" id="ARBA00022630"/>
    </source>
</evidence>
<proteinExistence type="predicted"/>
<keyword evidence="3" id="KW-0285">Flavoprotein</keyword>
<dbReference type="GO" id="GO:0022900">
    <property type="term" value="P:electron transport chain"/>
    <property type="evidence" value="ECO:0007669"/>
    <property type="project" value="InterPro"/>
</dbReference>
<dbReference type="EMBL" id="AE000657">
    <property type="protein sequence ID" value="AAC07264.1"/>
    <property type="molecule type" value="Genomic_DNA"/>
</dbReference>
<dbReference type="PIR" id="C70409">
    <property type="entry name" value="C70409"/>
</dbReference>
<gene>
    <name evidence="7" type="ordered locus">aq_1263</name>
</gene>
<dbReference type="Proteomes" id="UP000000798">
    <property type="component" value="Chromosome"/>
</dbReference>
<dbReference type="eggNOG" id="COG4659">
    <property type="taxonomic scope" value="Bacteria"/>
</dbReference>
<dbReference type="SMART" id="SM00900">
    <property type="entry name" value="FMN_bind"/>
    <property type="match status" value="1"/>
</dbReference>
<feature type="domain" description="FMN-binding" evidence="6">
    <location>
        <begin position="89"/>
        <end position="176"/>
    </location>
</feature>
<dbReference type="RefSeq" id="WP_010880804.1">
    <property type="nucleotide sequence ID" value="NC_000918.1"/>
</dbReference>
<dbReference type="PATRIC" id="fig|224324.8.peg.984"/>
<dbReference type="InterPro" id="IPR010209">
    <property type="entry name" value="Ion_transpt_RnfG/RsxG"/>
</dbReference>
<dbReference type="STRING" id="224324.aq_1263"/>
<accession>O67302</accession>
<dbReference type="PANTHER" id="PTHR36118:SF1">
    <property type="entry name" value="ION-TRANSLOCATING OXIDOREDUCTASE COMPLEX SUBUNIT G"/>
    <property type="match status" value="1"/>
</dbReference>
<keyword evidence="1" id="KW-0813">Transport</keyword>
<reference evidence="7 8" key="1">
    <citation type="journal article" date="1998" name="Nature">
        <title>The complete genome of the hyperthermophilic bacterium Aquifex aeolicus.</title>
        <authorList>
            <person name="Deckert G."/>
            <person name="Warren P.V."/>
            <person name="Gaasterland T."/>
            <person name="Young W.G."/>
            <person name="Lenox A.L."/>
            <person name="Graham D.E."/>
            <person name="Overbeek R."/>
            <person name="Snead M.A."/>
            <person name="Keller M."/>
            <person name="Aujay M."/>
            <person name="Huber R."/>
            <person name="Feldman R.A."/>
            <person name="Short J.M."/>
            <person name="Olson G.J."/>
            <person name="Swanson R.V."/>
        </authorList>
    </citation>
    <scope>NUCLEOTIDE SEQUENCE [LARGE SCALE GENOMIC DNA]</scope>
    <source>
        <strain evidence="7 8">VF5</strain>
    </source>
</reference>
<keyword evidence="2" id="KW-0597">Phosphoprotein</keyword>
<dbReference type="GO" id="GO:0016651">
    <property type="term" value="F:oxidoreductase activity, acting on NAD(P)H"/>
    <property type="evidence" value="ECO:0000318"/>
    <property type="project" value="GO_Central"/>
</dbReference>
<dbReference type="GO" id="GO:0009055">
    <property type="term" value="F:electron transfer activity"/>
    <property type="evidence" value="ECO:0007669"/>
    <property type="project" value="InterPro"/>
</dbReference>
<keyword evidence="4" id="KW-0288">FMN</keyword>
<dbReference type="EnsemblBacteria" id="AAC07264">
    <property type="protein sequence ID" value="AAC07264"/>
    <property type="gene ID" value="aq_1263"/>
</dbReference>
<evidence type="ECO:0000313" key="8">
    <source>
        <dbReference type="Proteomes" id="UP000000798"/>
    </source>
</evidence>
<name>O67302_AQUAE</name>
<dbReference type="InParanoid" id="O67302"/>
<dbReference type="PANTHER" id="PTHR36118">
    <property type="entry name" value="ION-TRANSLOCATING OXIDOREDUCTASE COMPLEX SUBUNIT G"/>
    <property type="match status" value="1"/>
</dbReference>
<dbReference type="GO" id="GO:0010181">
    <property type="term" value="F:FMN binding"/>
    <property type="evidence" value="ECO:0007669"/>
    <property type="project" value="InterPro"/>
</dbReference>
<evidence type="ECO:0000256" key="5">
    <source>
        <dbReference type="ARBA" id="ARBA00022982"/>
    </source>
</evidence>
<evidence type="ECO:0000256" key="4">
    <source>
        <dbReference type="ARBA" id="ARBA00022643"/>
    </source>
</evidence>
<dbReference type="Pfam" id="PF04205">
    <property type="entry name" value="FMN_bind"/>
    <property type="match status" value="1"/>
</dbReference>
<organism evidence="7 8">
    <name type="scientific">Aquifex aeolicus (strain VF5)</name>
    <dbReference type="NCBI Taxonomy" id="224324"/>
    <lineage>
        <taxon>Bacteria</taxon>
        <taxon>Pseudomonadati</taxon>
        <taxon>Aquificota</taxon>
        <taxon>Aquificia</taxon>
        <taxon>Aquificales</taxon>
        <taxon>Aquificaceae</taxon>
        <taxon>Aquifex</taxon>
    </lineage>
</organism>
<keyword evidence="8" id="KW-1185">Reference proteome</keyword>
<dbReference type="GO" id="GO:0005886">
    <property type="term" value="C:plasma membrane"/>
    <property type="evidence" value="ECO:0000318"/>
    <property type="project" value="GO_Central"/>
</dbReference>
<dbReference type="InterPro" id="IPR007329">
    <property type="entry name" value="FMN-bd"/>
</dbReference>
<dbReference type="KEGG" id="aae:aq_1263"/>
<evidence type="ECO:0000256" key="2">
    <source>
        <dbReference type="ARBA" id="ARBA00022553"/>
    </source>
</evidence>
<evidence type="ECO:0000259" key="6">
    <source>
        <dbReference type="SMART" id="SM00900"/>
    </source>
</evidence>
<evidence type="ECO:0000313" key="7">
    <source>
        <dbReference type="EMBL" id="AAC07264.1"/>
    </source>
</evidence>
<dbReference type="HOGENOM" id="CLU_124283_0_0_0"/>
<protein>
    <recommendedName>
        <fullName evidence="6">FMN-binding domain-containing protein</fullName>
    </recommendedName>
</protein>
<dbReference type="GO" id="GO:1990204">
    <property type="term" value="C:oxidoreductase complex"/>
    <property type="evidence" value="ECO:0000318"/>
    <property type="project" value="GO_Central"/>
</dbReference>